<dbReference type="InterPro" id="IPR001453">
    <property type="entry name" value="MoaB/Mog_dom"/>
</dbReference>
<dbReference type="PANTHER" id="PTHR43764">
    <property type="entry name" value="MOLYBDENUM COFACTOR BIOSYNTHESIS"/>
    <property type="match status" value="1"/>
</dbReference>
<reference evidence="4 5" key="1">
    <citation type="submission" date="2017-12" db="EMBL/GenBank/DDBJ databases">
        <title>Phylogenetic diversity of female urinary microbiome.</title>
        <authorList>
            <person name="Thomas-White K."/>
            <person name="Wolfe A.J."/>
        </authorList>
    </citation>
    <scope>NUCLEOTIDE SEQUENCE [LARGE SCALE GENOMIC DNA]</scope>
    <source>
        <strain evidence="4 5">UMB0402</strain>
    </source>
</reference>
<evidence type="ECO:0000313" key="5">
    <source>
        <dbReference type="Proteomes" id="UP000235122"/>
    </source>
</evidence>
<evidence type="ECO:0000259" key="3">
    <source>
        <dbReference type="SMART" id="SM00852"/>
    </source>
</evidence>
<dbReference type="InterPro" id="IPR051920">
    <property type="entry name" value="MPT_Adenylyltrnsfr/MoaC-Rel"/>
</dbReference>
<dbReference type="AlphaFoldDB" id="A0A2I1IMV5"/>
<dbReference type="PANTHER" id="PTHR43764:SF1">
    <property type="entry name" value="MOLYBDOPTERIN MOLYBDOTRANSFERASE"/>
    <property type="match status" value="1"/>
</dbReference>
<name>A0A2I1IMV5_9ACTO</name>
<dbReference type="Pfam" id="PF00994">
    <property type="entry name" value="MoCF_biosynth"/>
    <property type="match status" value="1"/>
</dbReference>
<proteinExistence type="predicted"/>
<gene>
    <name evidence="4" type="ORF">CYJ19_06365</name>
</gene>
<protein>
    <recommendedName>
        <fullName evidence="3">MoaB/Mog domain-containing protein</fullName>
    </recommendedName>
</protein>
<dbReference type="SUPFAM" id="SSF53218">
    <property type="entry name" value="Molybdenum cofactor biosynthesis proteins"/>
    <property type="match status" value="1"/>
</dbReference>
<keyword evidence="5" id="KW-1185">Reference proteome</keyword>
<keyword evidence="2" id="KW-0501">Molybdenum cofactor biosynthesis</keyword>
<dbReference type="EMBL" id="PKKO01000003">
    <property type="protein sequence ID" value="PKY72460.1"/>
    <property type="molecule type" value="Genomic_DNA"/>
</dbReference>
<feature type="domain" description="MoaB/Mog" evidence="3">
    <location>
        <begin position="45"/>
        <end position="192"/>
    </location>
</feature>
<accession>A0A2I1IMV5</accession>
<sequence length="198" mass="20781">MRHLSNTFLTGHSHMIRSAVTRKEPATKLEKGAMSAPTRKQYCAVVIVVSDRVLSKERPNDSGTLARELLTKAGYLCPAPLIVAERANDFRTVLSAQLASKPDFIMSIGGTGVTAGACVPEVTKEFLAADFPGLATQIIMQGAKSTPLAGLSRGLVGVTTIGKPGTVVANSPSSKGGVKDTLEVVLKVLPSILKQLAE</sequence>
<comment type="pathway">
    <text evidence="1">Cofactor biosynthesis; molybdopterin biosynthesis.</text>
</comment>
<dbReference type="InterPro" id="IPR036425">
    <property type="entry name" value="MoaB/Mog-like_dom_sf"/>
</dbReference>
<dbReference type="GO" id="GO:0006777">
    <property type="term" value="P:Mo-molybdopterin cofactor biosynthetic process"/>
    <property type="evidence" value="ECO:0007669"/>
    <property type="project" value="UniProtKB-KW"/>
</dbReference>
<organism evidence="4 5">
    <name type="scientific">Winkia neuii</name>
    <dbReference type="NCBI Taxonomy" id="33007"/>
    <lineage>
        <taxon>Bacteria</taxon>
        <taxon>Bacillati</taxon>
        <taxon>Actinomycetota</taxon>
        <taxon>Actinomycetes</taxon>
        <taxon>Actinomycetales</taxon>
        <taxon>Actinomycetaceae</taxon>
        <taxon>Winkia</taxon>
    </lineage>
</organism>
<comment type="caution">
    <text evidence="4">The sequence shown here is derived from an EMBL/GenBank/DDBJ whole genome shotgun (WGS) entry which is preliminary data.</text>
</comment>
<dbReference type="Gene3D" id="3.40.980.10">
    <property type="entry name" value="MoaB/Mog-like domain"/>
    <property type="match status" value="1"/>
</dbReference>
<dbReference type="STRING" id="33007.HMPREF3198_01193"/>
<evidence type="ECO:0000313" key="4">
    <source>
        <dbReference type="EMBL" id="PKY72460.1"/>
    </source>
</evidence>
<dbReference type="Proteomes" id="UP000235122">
    <property type="component" value="Unassembled WGS sequence"/>
</dbReference>
<dbReference type="SMART" id="SM00852">
    <property type="entry name" value="MoCF_biosynth"/>
    <property type="match status" value="1"/>
</dbReference>
<evidence type="ECO:0000256" key="1">
    <source>
        <dbReference type="ARBA" id="ARBA00005046"/>
    </source>
</evidence>
<evidence type="ECO:0000256" key="2">
    <source>
        <dbReference type="ARBA" id="ARBA00023150"/>
    </source>
</evidence>